<gene>
    <name evidence="1" type="ORF">C1752_03402</name>
</gene>
<sequence>MQLQWSKTMKTNLLANEPQTIDQENSEAIDVAAFQFLFGASTEKTSVEEETPSILDPITGLETNSIVVGEEALSLAIQNFIQDELSSNDAITFSERAFNGIVSQVTDFPGEQDVPDEWLTLGSDFSLGEIGIEPQSSSVQNPLSTEITGTTIFSVFDGITNNIQ</sequence>
<dbReference type="AlphaFoldDB" id="A0A2W1JVT7"/>
<accession>A0A2W1JVT7</accession>
<keyword evidence="2" id="KW-1185">Reference proteome</keyword>
<dbReference type="EMBL" id="PQWO01000009">
    <property type="protein sequence ID" value="PZD72567.1"/>
    <property type="molecule type" value="Genomic_DNA"/>
</dbReference>
<protein>
    <submittedName>
        <fullName evidence="1">Uncharacterized protein</fullName>
    </submittedName>
</protein>
<name>A0A2W1JVT7_9CYAN</name>
<reference evidence="1 2" key="1">
    <citation type="journal article" date="2018" name="Sci. Rep.">
        <title>A novel species of the marine cyanobacterium Acaryochloris with a unique pigment content and lifestyle.</title>
        <authorList>
            <person name="Partensky F."/>
            <person name="Six C."/>
            <person name="Ratin M."/>
            <person name="Garczarek L."/>
            <person name="Vaulot D."/>
            <person name="Probert I."/>
            <person name="Calteau A."/>
            <person name="Gourvil P."/>
            <person name="Marie D."/>
            <person name="Grebert T."/>
            <person name="Bouchier C."/>
            <person name="Le Panse S."/>
            <person name="Gachenot M."/>
            <person name="Rodriguez F."/>
            <person name="Garrido J.L."/>
        </authorList>
    </citation>
    <scope>NUCLEOTIDE SEQUENCE [LARGE SCALE GENOMIC DNA]</scope>
    <source>
        <strain evidence="1 2">RCC1774</strain>
    </source>
</reference>
<evidence type="ECO:0000313" key="1">
    <source>
        <dbReference type="EMBL" id="PZD72567.1"/>
    </source>
</evidence>
<comment type="caution">
    <text evidence="1">The sequence shown here is derived from an EMBL/GenBank/DDBJ whole genome shotgun (WGS) entry which is preliminary data.</text>
</comment>
<organism evidence="1 2">
    <name type="scientific">Acaryochloris thomasi RCC1774</name>
    <dbReference type="NCBI Taxonomy" id="1764569"/>
    <lineage>
        <taxon>Bacteria</taxon>
        <taxon>Bacillati</taxon>
        <taxon>Cyanobacteriota</taxon>
        <taxon>Cyanophyceae</taxon>
        <taxon>Acaryochloridales</taxon>
        <taxon>Acaryochloridaceae</taxon>
        <taxon>Acaryochloris</taxon>
        <taxon>Acaryochloris thomasi</taxon>
    </lineage>
</organism>
<proteinExistence type="predicted"/>
<evidence type="ECO:0000313" key="2">
    <source>
        <dbReference type="Proteomes" id="UP000248857"/>
    </source>
</evidence>
<dbReference type="Proteomes" id="UP000248857">
    <property type="component" value="Unassembled WGS sequence"/>
</dbReference>